<reference evidence="4" key="2">
    <citation type="journal article" date="2018" name="BMC Genomics">
        <title>Genomic insights into host adaptation between the wheat stripe rust pathogen (Puccinia striiformis f. sp. tritici) and the barley stripe rust pathogen (Puccinia striiformis f. sp. hordei).</title>
        <authorList>
            <person name="Xia C."/>
            <person name="Wang M."/>
            <person name="Yin C."/>
            <person name="Cornejo O.E."/>
            <person name="Hulbert S.H."/>
            <person name="Chen X."/>
        </authorList>
    </citation>
    <scope>NUCLEOTIDE SEQUENCE [LARGE SCALE GENOMIC DNA]</scope>
    <source>
        <strain evidence="4">93TX-2</strain>
    </source>
</reference>
<dbReference type="OrthoDB" id="5424058at2759"/>
<dbReference type="VEuPathDB" id="FungiDB:PSTT_03342"/>
<dbReference type="AlphaFoldDB" id="A0A2S4WEB4"/>
<evidence type="ECO:0000256" key="1">
    <source>
        <dbReference type="SAM" id="MobiDB-lite"/>
    </source>
</evidence>
<reference evidence="3 4" key="1">
    <citation type="submission" date="2017-12" db="EMBL/GenBank/DDBJ databases">
        <title>Gene loss provides genomic basis for host adaptation in cereal stripe rust fungi.</title>
        <authorList>
            <person name="Xia C."/>
        </authorList>
    </citation>
    <scope>NUCLEOTIDE SEQUENCE [LARGE SCALE GENOMIC DNA]</scope>
    <source>
        <strain evidence="3 4">93TX-2</strain>
    </source>
</reference>
<reference evidence="4" key="3">
    <citation type="journal article" date="2018" name="Mol. Plant Microbe Interact.">
        <title>Genome sequence resources for the wheat stripe rust pathogen (Puccinia striiformis f. sp. tritici) and the barley stripe rust pathogen (Puccinia striiformis f. sp. hordei).</title>
        <authorList>
            <person name="Xia C."/>
            <person name="Wang M."/>
            <person name="Yin C."/>
            <person name="Cornejo O.E."/>
            <person name="Hulbert S.H."/>
            <person name="Chen X."/>
        </authorList>
    </citation>
    <scope>NUCLEOTIDE SEQUENCE [LARGE SCALE GENOMIC DNA]</scope>
    <source>
        <strain evidence="4">93TX-2</strain>
    </source>
</reference>
<evidence type="ECO:0000259" key="2">
    <source>
        <dbReference type="Pfam" id="PF20231"/>
    </source>
</evidence>
<proteinExistence type="predicted"/>
<name>A0A2S4WEB4_9BASI</name>
<dbReference type="VEuPathDB" id="FungiDB:PSHT_03934"/>
<feature type="region of interest" description="Disordered" evidence="1">
    <location>
        <begin position="150"/>
        <end position="175"/>
    </location>
</feature>
<accession>A0A2S4WEB4</accession>
<evidence type="ECO:0000313" key="3">
    <source>
        <dbReference type="EMBL" id="POW20079.1"/>
    </source>
</evidence>
<dbReference type="InterPro" id="IPR046496">
    <property type="entry name" value="DUF6589"/>
</dbReference>
<protein>
    <recommendedName>
        <fullName evidence="2">DUF6589 domain-containing protein</fullName>
    </recommendedName>
</protein>
<keyword evidence="4" id="KW-1185">Reference proteome</keyword>
<dbReference type="Proteomes" id="UP000238274">
    <property type="component" value="Unassembled WGS sequence"/>
</dbReference>
<dbReference type="Pfam" id="PF20231">
    <property type="entry name" value="DUF6589"/>
    <property type="match status" value="1"/>
</dbReference>
<feature type="domain" description="DUF6589" evidence="2">
    <location>
        <begin position="365"/>
        <end position="764"/>
    </location>
</feature>
<organism evidence="3 4">
    <name type="scientific">Puccinia striiformis</name>
    <dbReference type="NCBI Taxonomy" id="27350"/>
    <lineage>
        <taxon>Eukaryota</taxon>
        <taxon>Fungi</taxon>
        <taxon>Dikarya</taxon>
        <taxon>Basidiomycota</taxon>
        <taxon>Pucciniomycotina</taxon>
        <taxon>Pucciniomycetes</taxon>
        <taxon>Pucciniales</taxon>
        <taxon>Pucciniaceae</taxon>
        <taxon>Puccinia</taxon>
    </lineage>
</organism>
<sequence length="800" mass="90691">MDDIPSNIAKAVLICKQLQGMNVTPKEFIDLFLKSKKSTELATRRKLWFNQQGANSTISLLRIIRDGFMGNSYGQGRWKQFIAEEASQILLDTKVNRATSDIAPYMSSQHVTPLYFTERSKGKREQAIIQDDCPFLYNIISTYLNDGIHPPADPPPQILNDSLGQPSDPADLPLEADTRGETMEMPSDAFEAQIFESEGIAYASEKSSAHQRFRRNHHLATTICSMVMFSKNRRNNGIQLHNGIRFLACGVSERVNNYLHKLALTCSRQTAIDALETLAIHAEGSIKRVMSLSKSPTLGPFICIDNLDIMEKVHKVAVGHRSMMYHGTWGYLQLPNQKLLESLDQSELNLNTYLQAIKDVPSMPIDPQAFMQTPAEEDLYYDVWLSQIARVLQEYIAVPAEREGAISTEPPVVEQISCQIPSIYMLKLMDESDDSAEGIGQVMESVQRQSGLTPEEFFARLQPMDADLATIKNFNSLRDIRSPSDFDENNMNNIIFQLGGAHTLWNIAQTIFTTHFGDPSNEYDLGAWRLLEGLGIPHDKVLQKKDFTLMLQQLELVHKATLYYCLRVVMNINTEPVSLDPQQLPTAEWNAIIVECYNRFCSPQARARAADLKSPKQHNLVVRLQEFSTVVEANNAMKAGDIGRLMNVWKMWSVMAQSLPGLTHYASYLPRLVLLLNEILPPSLSKLLKHNLLFSPSGRPGHFVAKDFYLENCNYWLKFFFNRGGVGTDIQRLKELYSTNIILLQSMFHSLQVDSGKNRIYQSHKNSLDLRSLQMFWGMAHDQDLAEEYTNRRGGGRKKP</sequence>
<comment type="caution">
    <text evidence="3">The sequence shown here is derived from an EMBL/GenBank/DDBJ whole genome shotgun (WGS) entry which is preliminary data.</text>
</comment>
<gene>
    <name evidence="3" type="ORF">PSHT_03934</name>
</gene>
<dbReference type="EMBL" id="PKSM01000038">
    <property type="protein sequence ID" value="POW20079.1"/>
    <property type="molecule type" value="Genomic_DNA"/>
</dbReference>
<evidence type="ECO:0000313" key="4">
    <source>
        <dbReference type="Proteomes" id="UP000238274"/>
    </source>
</evidence>